<dbReference type="RefSeq" id="WP_289379850.1">
    <property type="nucleotide sequence ID" value="NZ_JAUBOF010000056.1"/>
</dbReference>
<dbReference type="NCBIfam" id="TIGR02937">
    <property type="entry name" value="sigma70-ECF"/>
    <property type="match status" value="1"/>
</dbReference>
<dbReference type="InterPro" id="IPR014284">
    <property type="entry name" value="RNA_pol_sigma-70_dom"/>
</dbReference>
<dbReference type="Proteomes" id="UP001233164">
    <property type="component" value="Unassembled WGS sequence"/>
</dbReference>
<evidence type="ECO:0000313" key="7">
    <source>
        <dbReference type="EMBL" id="MDM7489745.1"/>
    </source>
</evidence>
<gene>
    <name evidence="7" type="ORF">QT969_15805</name>
</gene>
<evidence type="ECO:0000256" key="5">
    <source>
        <dbReference type="SAM" id="MobiDB-lite"/>
    </source>
</evidence>
<evidence type="ECO:0000256" key="4">
    <source>
        <dbReference type="ARBA" id="ARBA00023163"/>
    </source>
</evidence>
<dbReference type="InterPro" id="IPR007630">
    <property type="entry name" value="RNA_pol_sigma70_r4"/>
</dbReference>
<comment type="caution">
    <text evidence="7">The sequence shown here is derived from an EMBL/GenBank/DDBJ whole genome shotgun (WGS) entry which is preliminary data.</text>
</comment>
<evidence type="ECO:0000256" key="3">
    <source>
        <dbReference type="ARBA" id="ARBA00023125"/>
    </source>
</evidence>
<feature type="domain" description="RNA polymerase sigma-70 region 4" evidence="6">
    <location>
        <begin position="79"/>
        <end position="127"/>
    </location>
</feature>
<name>A0ABT7RQ23_9NOCA</name>
<keyword evidence="4" id="KW-0804">Transcription</keyword>
<dbReference type="InterPro" id="IPR013324">
    <property type="entry name" value="RNA_pol_sigma_r3/r4-like"/>
</dbReference>
<organism evidence="7 8">
    <name type="scientific">Rhodococcus indonesiensis</name>
    <dbReference type="NCBI Taxonomy" id="3055869"/>
    <lineage>
        <taxon>Bacteria</taxon>
        <taxon>Bacillati</taxon>
        <taxon>Actinomycetota</taxon>
        <taxon>Actinomycetes</taxon>
        <taxon>Mycobacteriales</taxon>
        <taxon>Nocardiaceae</taxon>
        <taxon>Rhodococcus</taxon>
    </lineage>
</organism>
<dbReference type="InterPro" id="IPR039425">
    <property type="entry name" value="RNA_pol_sigma-70-like"/>
</dbReference>
<dbReference type="PANTHER" id="PTHR43133">
    <property type="entry name" value="RNA POLYMERASE ECF-TYPE SIGMA FACTO"/>
    <property type="match status" value="1"/>
</dbReference>
<evidence type="ECO:0000259" key="6">
    <source>
        <dbReference type="Pfam" id="PF04545"/>
    </source>
</evidence>
<dbReference type="Gene3D" id="1.10.10.10">
    <property type="entry name" value="Winged helix-like DNA-binding domain superfamily/Winged helix DNA-binding domain"/>
    <property type="match status" value="1"/>
</dbReference>
<keyword evidence="8" id="KW-1185">Reference proteome</keyword>
<keyword evidence="1" id="KW-0805">Transcription regulation</keyword>
<dbReference type="SUPFAM" id="SSF88659">
    <property type="entry name" value="Sigma3 and sigma4 domains of RNA polymerase sigma factors"/>
    <property type="match status" value="1"/>
</dbReference>
<feature type="region of interest" description="Disordered" evidence="5">
    <location>
        <begin position="1"/>
        <end position="66"/>
    </location>
</feature>
<sequence>MTAPVNDGLPSDSLRSSADTMRPWIEQRTAALDPENPDAVRSDPRNAAPVGDVPDVPWGPEAPETHARRRYERRRIDALLDVLTDRQRDILHLRVVHGMSTAETAAVLHITPGAVRLGQHRALSRLRVALTRPADEPITCRGTAVPLDARRRDATRPA</sequence>
<keyword evidence="2" id="KW-0731">Sigma factor</keyword>
<feature type="compositionally biased region" description="Low complexity" evidence="5">
    <location>
        <begin position="49"/>
        <end position="59"/>
    </location>
</feature>
<evidence type="ECO:0000313" key="8">
    <source>
        <dbReference type="Proteomes" id="UP001233164"/>
    </source>
</evidence>
<reference evidence="7 8" key="1">
    <citation type="submission" date="2023-06" db="EMBL/GenBank/DDBJ databases">
        <title>Rhodococcus indonesiensis sp. nov a new member of the Rhodococcus ruber lineage isolated from a sediment of neutral hot spring.</title>
        <authorList>
            <person name="Kusuma A.B."/>
            <person name="Fenylestari G."/>
            <person name="Ammar F."/>
            <person name="Nouioui I."/>
            <person name="Goodfellow M."/>
        </authorList>
    </citation>
    <scope>NUCLEOTIDE SEQUENCE [LARGE SCALE GENOMIC DNA]</scope>
    <source>
        <strain evidence="7 8">CSLK01-03</strain>
    </source>
</reference>
<dbReference type="EMBL" id="JAUBOF010000056">
    <property type="protein sequence ID" value="MDM7489745.1"/>
    <property type="molecule type" value="Genomic_DNA"/>
</dbReference>
<dbReference type="Pfam" id="PF04545">
    <property type="entry name" value="Sigma70_r4"/>
    <property type="match status" value="1"/>
</dbReference>
<evidence type="ECO:0000256" key="2">
    <source>
        <dbReference type="ARBA" id="ARBA00023082"/>
    </source>
</evidence>
<dbReference type="CDD" id="cd06171">
    <property type="entry name" value="Sigma70_r4"/>
    <property type="match status" value="1"/>
</dbReference>
<proteinExistence type="predicted"/>
<keyword evidence="3" id="KW-0238">DNA-binding</keyword>
<dbReference type="InterPro" id="IPR036388">
    <property type="entry name" value="WH-like_DNA-bd_sf"/>
</dbReference>
<dbReference type="PANTHER" id="PTHR43133:SF58">
    <property type="entry name" value="ECF RNA POLYMERASE SIGMA FACTOR SIGD"/>
    <property type="match status" value="1"/>
</dbReference>
<accession>A0ABT7RQ23</accession>
<protein>
    <submittedName>
        <fullName evidence="7">Sigma-70 family RNA polymerase sigma factor</fullName>
    </submittedName>
</protein>
<evidence type="ECO:0000256" key="1">
    <source>
        <dbReference type="ARBA" id="ARBA00023015"/>
    </source>
</evidence>